<gene>
    <name evidence="12" type="ORF">DGYR_LOCUS1410</name>
</gene>
<comment type="subcellular location">
    <subcellularLocation>
        <location evidence="1">Cytoplasm</location>
    </subcellularLocation>
</comment>
<dbReference type="InterPro" id="IPR039846">
    <property type="entry name" value="ZCCHC4"/>
</dbReference>
<dbReference type="GO" id="GO:0008270">
    <property type="term" value="F:zinc ion binding"/>
    <property type="evidence" value="ECO:0007669"/>
    <property type="project" value="UniProtKB-KW"/>
</dbReference>
<feature type="region of interest" description="Disordered" evidence="10">
    <location>
        <begin position="417"/>
        <end position="440"/>
    </location>
</feature>
<dbReference type="InterPro" id="IPR041370">
    <property type="entry name" value="Mlase_EEF1AKMT1/ZCCHC4"/>
</dbReference>
<dbReference type="GO" id="GO:0008988">
    <property type="term" value="F:rRNA (adenine-N6-)-methyltransferase activity"/>
    <property type="evidence" value="ECO:0007669"/>
    <property type="project" value="InterPro"/>
</dbReference>
<evidence type="ECO:0000256" key="1">
    <source>
        <dbReference type="ARBA" id="ARBA00004496"/>
    </source>
</evidence>
<keyword evidence="3" id="KW-0489">Methyltransferase</keyword>
<sequence length="440" mass="51349">MYRQNIRVYPEAVDDPNTPQCPHGPCLLLSRQTEGKNKDRKFFACSACRNRKDCNFFRWLDQQGGQNKKIDADARIKLNEKGARESVRRFNRFKELKETNSPSINFCETCEILLKKDEEKTHLGHLQKIICSNDIKPSSLLRPLQRDSKNAQYHFSEDSEKFLTKTILDSKFERVVCIGTPRLYESLVRQMDNSQVVLMDIDSRYVTYENHKKLKRSSNGAKGSPVRIFTNISPAKIRLPCQDYRFCRQCERYVKKNNVHCPKCNSCTGKDGGRYVHCGACEKCVKESRKHCSQCGFCHLPDDHRRLTEVDEDSESSEKTLKKEKITKTIDNGLSSLNAKCVISTEQNKRMKEDMKEKKTDCTDYSLSQFDRTIENGKRKLKEKPDKKECLKASKRKKKHCLDYELSHFDGEHVKSIEKRKRKLKEKKQPATKRLKRKLL</sequence>
<evidence type="ECO:0000256" key="6">
    <source>
        <dbReference type="ARBA" id="ARBA00022723"/>
    </source>
</evidence>
<evidence type="ECO:0000259" key="11">
    <source>
        <dbReference type="PROSITE" id="PS51999"/>
    </source>
</evidence>
<evidence type="ECO:0000256" key="9">
    <source>
        <dbReference type="PROSITE-ProRule" id="PRU01343"/>
    </source>
</evidence>
<evidence type="ECO:0000256" key="3">
    <source>
        <dbReference type="ARBA" id="ARBA00022603"/>
    </source>
</evidence>
<evidence type="ECO:0000256" key="7">
    <source>
        <dbReference type="ARBA" id="ARBA00022771"/>
    </source>
</evidence>
<dbReference type="PROSITE" id="PS50216">
    <property type="entry name" value="DHHC"/>
    <property type="match status" value="1"/>
</dbReference>
<protein>
    <submittedName>
        <fullName evidence="12">DgyrCDS1455</fullName>
    </submittedName>
</protein>
<dbReference type="Pfam" id="PF06839">
    <property type="entry name" value="Zn_ribbon_GRF"/>
    <property type="match status" value="1"/>
</dbReference>
<evidence type="ECO:0000256" key="2">
    <source>
        <dbReference type="ARBA" id="ARBA00022490"/>
    </source>
</evidence>
<feature type="compositionally biased region" description="Basic residues" evidence="10">
    <location>
        <begin position="418"/>
        <end position="440"/>
    </location>
</feature>
<evidence type="ECO:0000256" key="5">
    <source>
        <dbReference type="ARBA" id="ARBA00022691"/>
    </source>
</evidence>
<dbReference type="EMBL" id="CAJFCJ010000002">
    <property type="protein sequence ID" value="CAD5112224.1"/>
    <property type="molecule type" value="Genomic_DNA"/>
</dbReference>
<dbReference type="Pfam" id="PF10237">
    <property type="entry name" value="N6-adenineMlase"/>
    <property type="match status" value="1"/>
</dbReference>
<keyword evidence="2" id="KW-0963">Cytoplasm</keyword>
<dbReference type="PANTHER" id="PTHR13493:SF3">
    <property type="entry name" value="RRNA N6-ADENOSINE-METHYLTRANSFERASE ZCCHC4"/>
    <property type="match status" value="1"/>
</dbReference>
<dbReference type="InterPro" id="IPR010666">
    <property type="entry name" value="Znf_GRF"/>
</dbReference>
<name>A0A7I8VA95_9ANNE</name>
<proteinExistence type="predicted"/>
<dbReference type="AlphaFoldDB" id="A0A7I8VA95"/>
<comment type="caution">
    <text evidence="12">The sequence shown here is derived from an EMBL/GenBank/DDBJ whole genome shotgun (WGS) entry which is preliminary data.</text>
</comment>
<keyword evidence="6" id="KW-0479">Metal-binding</keyword>
<evidence type="ECO:0000313" key="12">
    <source>
        <dbReference type="EMBL" id="CAD5112224.1"/>
    </source>
</evidence>
<evidence type="ECO:0000256" key="10">
    <source>
        <dbReference type="SAM" id="MobiDB-lite"/>
    </source>
</evidence>
<evidence type="ECO:0000256" key="4">
    <source>
        <dbReference type="ARBA" id="ARBA00022679"/>
    </source>
</evidence>
<dbReference type="PANTHER" id="PTHR13493">
    <property type="entry name" value="ZINC FINGER CCHC DOMAIN-CONTAINING"/>
    <property type="match status" value="1"/>
</dbReference>
<keyword evidence="8" id="KW-0862">Zinc</keyword>
<dbReference type="OrthoDB" id="431817at2759"/>
<keyword evidence="4" id="KW-0808">Transferase</keyword>
<dbReference type="Proteomes" id="UP000549394">
    <property type="component" value="Unassembled WGS sequence"/>
</dbReference>
<dbReference type="GO" id="GO:0005737">
    <property type="term" value="C:cytoplasm"/>
    <property type="evidence" value="ECO:0007669"/>
    <property type="project" value="UniProtKB-SubCell"/>
</dbReference>
<evidence type="ECO:0000256" key="8">
    <source>
        <dbReference type="ARBA" id="ARBA00022833"/>
    </source>
</evidence>
<accession>A0A7I8VA95</accession>
<keyword evidence="13" id="KW-1185">Reference proteome</keyword>
<keyword evidence="7 9" id="KW-0863">Zinc-finger</keyword>
<evidence type="ECO:0000313" key="13">
    <source>
        <dbReference type="Proteomes" id="UP000549394"/>
    </source>
</evidence>
<feature type="domain" description="GRF-type" evidence="11">
    <location>
        <begin position="21"/>
        <end position="63"/>
    </location>
</feature>
<keyword evidence="5" id="KW-0949">S-adenosyl-L-methionine</keyword>
<dbReference type="PROSITE" id="PS51999">
    <property type="entry name" value="ZF_GRF"/>
    <property type="match status" value="1"/>
</dbReference>
<dbReference type="GO" id="GO:0005730">
    <property type="term" value="C:nucleolus"/>
    <property type="evidence" value="ECO:0007669"/>
    <property type="project" value="TreeGrafter"/>
</dbReference>
<organism evidence="12 13">
    <name type="scientific">Dimorphilus gyrociliatus</name>
    <dbReference type="NCBI Taxonomy" id="2664684"/>
    <lineage>
        <taxon>Eukaryota</taxon>
        <taxon>Metazoa</taxon>
        <taxon>Spiralia</taxon>
        <taxon>Lophotrochozoa</taxon>
        <taxon>Annelida</taxon>
        <taxon>Polychaeta</taxon>
        <taxon>Polychaeta incertae sedis</taxon>
        <taxon>Dinophilidae</taxon>
        <taxon>Dimorphilus</taxon>
    </lineage>
</organism>
<reference evidence="12 13" key="1">
    <citation type="submission" date="2020-08" db="EMBL/GenBank/DDBJ databases">
        <authorList>
            <person name="Hejnol A."/>
        </authorList>
    </citation>
    <scope>NUCLEOTIDE SEQUENCE [LARGE SCALE GENOMIC DNA]</scope>
</reference>